<dbReference type="EMBL" id="BGPR01020605">
    <property type="protein sequence ID" value="GBN85067.1"/>
    <property type="molecule type" value="Genomic_DNA"/>
</dbReference>
<keyword evidence="2" id="KW-1185">Reference proteome</keyword>
<organism evidence="1 2">
    <name type="scientific">Araneus ventricosus</name>
    <name type="common">Orbweaver spider</name>
    <name type="synonym">Epeira ventricosa</name>
    <dbReference type="NCBI Taxonomy" id="182803"/>
    <lineage>
        <taxon>Eukaryota</taxon>
        <taxon>Metazoa</taxon>
        <taxon>Ecdysozoa</taxon>
        <taxon>Arthropoda</taxon>
        <taxon>Chelicerata</taxon>
        <taxon>Arachnida</taxon>
        <taxon>Araneae</taxon>
        <taxon>Araneomorphae</taxon>
        <taxon>Entelegynae</taxon>
        <taxon>Araneoidea</taxon>
        <taxon>Araneidae</taxon>
        <taxon>Araneus</taxon>
    </lineage>
</organism>
<sequence length="111" mass="13196">MAEALTYVTTWNWYFCRYFVWSRQEKLSYNNLESSSDKNDDITVSNDDTCQKRGYTSLYVIIIDVDIFTDLVIDYDTLSKYFPECTTAKRDSGEHSADFSIWYKTHRLDYS</sequence>
<proteinExistence type="predicted"/>
<evidence type="ECO:0000313" key="1">
    <source>
        <dbReference type="EMBL" id="GBN85067.1"/>
    </source>
</evidence>
<accession>A0A4Y2SAI2</accession>
<comment type="caution">
    <text evidence="1">The sequence shown here is derived from an EMBL/GenBank/DDBJ whole genome shotgun (WGS) entry which is preliminary data.</text>
</comment>
<dbReference type="AlphaFoldDB" id="A0A4Y2SAI2"/>
<evidence type="ECO:0000313" key="2">
    <source>
        <dbReference type="Proteomes" id="UP000499080"/>
    </source>
</evidence>
<name>A0A4Y2SAI2_ARAVE</name>
<reference evidence="1 2" key="1">
    <citation type="journal article" date="2019" name="Sci. Rep.">
        <title>Orb-weaving spider Araneus ventricosus genome elucidates the spidroin gene catalogue.</title>
        <authorList>
            <person name="Kono N."/>
            <person name="Nakamura H."/>
            <person name="Ohtoshi R."/>
            <person name="Moran D.A.P."/>
            <person name="Shinohara A."/>
            <person name="Yoshida Y."/>
            <person name="Fujiwara M."/>
            <person name="Mori M."/>
            <person name="Tomita M."/>
            <person name="Arakawa K."/>
        </authorList>
    </citation>
    <scope>NUCLEOTIDE SEQUENCE [LARGE SCALE GENOMIC DNA]</scope>
</reference>
<protein>
    <submittedName>
        <fullName evidence="1">Uncharacterized protein</fullName>
    </submittedName>
</protein>
<gene>
    <name evidence="1" type="ORF">AVEN_195819_1</name>
</gene>
<dbReference type="OrthoDB" id="6429571at2759"/>
<dbReference type="Proteomes" id="UP000499080">
    <property type="component" value="Unassembled WGS sequence"/>
</dbReference>